<dbReference type="InterPro" id="IPR001932">
    <property type="entry name" value="PPM-type_phosphatase-like_dom"/>
</dbReference>
<sequence length="688" mass="73344">MSSPGLAALSDGIESCPTPVLLVDLATRTVVETNQAAAALAPGLRLPVDVDAWGKAAGLTDVEGRPLDDPWSPLHRAAGGQRVAGEAVTLGGSERDVLWLTSVPLPSQVGPLGAAMVLLLRLAESEGLADRRLELVRGRALAGTDVSVMICDARRRDYPVVWVNPAFTRMTGYEPHEVIGRSANVLQGRHTDVQAVDRMRRALRERRPVTEVLLNYRKDGVAFWNELTISPVQDATGQLTNFVAVQADVTERVLLEHQRQAALAAAEEDRHHLRLLTEATAALSATLDTSDAARRLAQLVVPALADYCCVDLLDEPGAGAATRVAASHRRGDRVSLLHRQGELVAPRIGGADRVSRVLSGGRAVLLPDVCGETGEARCAAELAELDLQLRPLSMIIVPLRARGRVLGALTLCTERPYGRRYADSDLDVASDLASRVALAVDNARLYAREHEAALTLQQSLLPAPPPVPGLAVAARYLVGAGEAEVGGDWYDVLPLPDGAVGLVAGDVVGHDLRAAAAMGQIRGLLRACAWEGSPPGVVLDRSDEMVQALGVGAMATAVCLRLEPRDGSGMRRLRYANAGHPAPLLRTPDGETSWLTGRRSPLLGAVLGGDRGEDQVDCPDGSLLLLYTDGIIELRGADPDERTARLREVVMSLDAECPVEEVCDRVLTAMHSDLRQDDVVLLAVRVLG</sequence>
<evidence type="ECO:0000313" key="5">
    <source>
        <dbReference type="Proteomes" id="UP001205311"/>
    </source>
</evidence>
<dbReference type="PANTHER" id="PTHR43156:SF2">
    <property type="entry name" value="STAGE II SPORULATION PROTEIN E"/>
    <property type="match status" value="1"/>
</dbReference>
<evidence type="ECO:0000313" key="4">
    <source>
        <dbReference type="EMBL" id="MCP2257701.1"/>
    </source>
</evidence>
<dbReference type="RefSeq" id="WP_253668652.1">
    <property type="nucleotide sequence ID" value="NZ_JAMTCP010000005.1"/>
</dbReference>
<feature type="domain" description="PAS" evidence="2">
    <location>
        <begin position="160"/>
        <end position="192"/>
    </location>
</feature>
<keyword evidence="5" id="KW-1185">Reference proteome</keyword>
<dbReference type="SMART" id="SM00065">
    <property type="entry name" value="GAF"/>
    <property type="match status" value="1"/>
</dbReference>
<dbReference type="InterPro" id="IPR000014">
    <property type="entry name" value="PAS"/>
</dbReference>
<dbReference type="Pfam" id="PF13426">
    <property type="entry name" value="PAS_9"/>
    <property type="match status" value="1"/>
</dbReference>
<evidence type="ECO:0000256" key="1">
    <source>
        <dbReference type="ARBA" id="ARBA00022801"/>
    </source>
</evidence>
<dbReference type="CDD" id="cd00130">
    <property type="entry name" value="PAS"/>
    <property type="match status" value="1"/>
</dbReference>
<dbReference type="SUPFAM" id="SSF55781">
    <property type="entry name" value="GAF domain-like"/>
    <property type="match status" value="1"/>
</dbReference>
<dbReference type="SMART" id="SM00086">
    <property type="entry name" value="PAC"/>
    <property type="match status" value="1"/>
</dbReference>
<dbReference type="Proteomes" id="UP001205311">
    <property type="component" value="Unassembled WGS sequence"/>
</dbReference>
<dbReference type="PROSITE" id="PS50112">
    <property type="entry name" value="PAS"/>
    <property type="match status" value="1"/>
</dbReference>
<evidence type="ECO:0000259" key="3">
    <source>
        <dbReference type="PROSITE" id="PS50113"/>
    </source>
</evidence>
<dbReference type="InterPro" id="IPR003018">
    <property type="entry name" value="GAF"/>
</dbReference>
<reference evidence="4 5" key="1">
    <citation type="submission" date="2022-06" db="EMBL/GenBank/DDBJ databases">
        <title>Genomic Encyclopedia of Archaeal and Bacterial Type Strains, Phase II (KMG-II): from individual species to whole genera.</title>
        <authorList>
            <person name="Goeker M."/>
        </authorList>
    </citation>
    <scope>NUCLEOTIDE SEQUENCE [LARGE SCALE GENOMIC DNA]</scope>
    <source>
        <strain evidence="4 5">DSM 40477</strain>
    </source>
</reference>
<dbReference type="InterPro" id="IPR001610">
    <property type="entry name" value="PAC"/>
</dbReference>
<dbReference type="EMBL" id="JAMTCP010000005">
    <property type="protein sequence ID" value="MCP2257701.1"/>
    <property type="molecule type" value="Genomic_DNA"/>
</dbReference>
<dbReference type="Pfam" id="PF01590">
    <property type="entry name" value="GAF"/>
    <property type="match status" value="1"/>
</dbReference>
<dbReference type="InterPro" id="IPR029016">
    <property type="entry name" value="GAF-like_dom_sf"/>
</dbReference>
<dbReference type="Gene3D" id="3.60.40.10">
    <property type="entry name" value="PPM-type phosphatase domain"/>
    <property type="match status" value="1"/>
</dbReference>
<dbReference type="InterPro" id="IPR036457">
    <property type="entry name" value="PPM-type-like_dom_sf"/>
</dbReference>
<dbReference type="InterPro" id="IPR052016">
    <property type="entry name" value="Bact_Sigma-Reg"/>
</dbReference>
<dbReference type="NCBIfam" id="TIGR00229">
    <property type="entry name" value="sensory_box"/>
    <property type="match status" value="1"/>
</dbReference>
<evidence type="ECO:0000259" key="2">
    <source>
        <dbReference type="PROSITE" id="PS50112"/>
    </source>
</evidence>
<dbReference type="SUPFAM" id="SSF55785">
    <property type="entry name" value="PYP-like sensor domain (PAS domain)"/>
    <property type="match status" value="1"/>
</dbReference>
<keyword evidence="1" id="KW-0378">Hydrolase</keyword>
<protein>
    <submittedName>
        <fullName evidence="4">PAS domain S-box-containing protein</fullName>
    </submittedName>
</protein>
<comment type="caution">
    <text evidence="4">The sequence shown here is derived from an EMBL/GenBank/DDBJ whole genome shotgun (WGS) entry which is preliminary data.</text>
</comment>
<accession>A0ABT1HQA7</accession>
<dbReference type="SUPFAM" id="SSF81606">
    <property type="entry name" value="PP2C-like"/>
    <property type="match status" value="1"/>
</dbReference>
<dbReference type="InterPro" id="IPR035965">
    <property type="entry name" value="PAS-like_dom_sf"/>
</dbReference>
<dbReference type="SMART" id="SM00331">
    <property type="entry name" value="PP2C_SIG"/>
    <property type="match status" value="1"/>
</dbReference>
<name>A0ABT1HQA7_STRSD</name>
<dbReference type="Gene3D" id="3.30.450.40">
    <property type="match status" value="1"/>
</dbReference>
<dbReference type="InterPro" id="IPR000700">
    <property type="entry name" value="PAS-assoc_C"/>
</dbReference>
<organism evidence="4 5">
    <name type="scientific">Streptoalloteichus tenebrarius (strain ATCC 17920 / DSM 40477 / JCM 4838 / CBS 697.72 / NBRC 16177 / NCIMB 11028 / NRRL B-12390 / A12253. 1 / ISP 5477)</name>
    <name type="common">Streptomyces tenebrarius</name>
    <dbReference type="NCBI Taxonomy" id="1933"/>
    <lineage>
        <taxon>Bacteria</taxon>
        <taxon>Bacillati</taxon>
        <taxon>Actinomycetota</taxon>
        <taxon>Actinomycetes</taxon>
        <taxon>Pseudonocardiales</taxon>
        <taxon>Pseudonocardiaceae</taxon>
        <taxon>Streptoalloteichus</taxon>
    </lineage>
</organism>
<gene>
    <name evidence="4" type="ORF">LX15_001387</name>
</gene>
<dbReference type="SMART" id="SM00091">
    <property type="entry name" value="PAS"/>
    <property type="match status" value="1"/>
</dbReference>
<dbReference type="Gene3D" id="3.30.450.20">
    <property type="entry name" value="PAS domain"/>
    <property type="match status" value="1"/>
</dbReference>
<dbReference type="PANTHER" id="PTHR43156">
    <property type="entry name" value="STAGE II SPORULATION PROTEIN E-RELATED"/>
    <property type="match status" value="1"/>
</dbReference>
<dbReference type="Pfam" id="PF07228">
    <property type="entry name" value="SpoIIE"/>
    <property type="match status" value="1"/>
</dbReference>
<dbReference type="PROSITE" id="PS50113">
    <property type="entry name" value="PAC"/>
    <property type="match status" value="1"/>
</dbReference>
<proteinExistence type="predicted"/>
<feature type="domain" description="PAC" evidence="3">
    <location>
        <begin position="207"/>
        <end position="261"/>
    </location>
</feature>